<proteinExistence type="predicted"/>
<evidence type="ECO:0000313" key="3">
    <source>
        <dbReference type="Proteomes" id="UP000647491"/>
    </source>
</evidence>
<sequence length="57" mass="6696">MSYRLVIDGNSVYEIDEDFERYRENRMGGGNGKRSRKPEEKAQKRVDREDEGKTGSR</sequence>
<organism evidence="2 3">
    <name type="scientific">Enterocloster hominis</name>
    <name type="common">ex Liu et al. 2021</name>
    <dbReference type="NCBI Taxonomy" id="2763663"/>
    <lineage>
        <taxon>Bacteria</taxon>
        <taxon>Bacillati</taxon>
        <taxon>Bacillota</taxon>
        <taxon>Clostridia</taxon>
        <taxon>Lachnospirales</taxon>
        <taxon>Lachnospiraceae</taxon>
        <taxon>Enterocloster</taxon>
    </lineage>
</organism>
<accession>A0ABR7NU79</accession>
<dbReference type="EMBL" id="JACRTJ010000017">
    <property type="protein sequence ID" value="MBC8599126.1"/>
    <property type="molecule type" value="Genomic_DNA"/>
</dbReference>
<evidence type="ECO:0000256" key="1">
    <source>
        <dbReference type="SAM" id="MobiDB-lite"/>
    </source>
</evidence>
<evidence type="ECO:0000313" key="2">
    <source>
        <dbReference type="EMBL" id="MBC8599126.1"/>
    </source>
</evidence>
<dbReference type="RefSeq" id="WP_022274655.1">
    <property type="nucleotide sequence ID" value="NZ_JACRTJ010000017.1"/>
</dbReference>
<feature type="compositionally biased region" description="Basic and acidic residues" evidence="1">
    <location>
        <begin position="37"/>
        <end position="57"/>
    </location>
</feature>
<gene>
    <name evidence="2" type="ORF">H8708_07775</name>
</gene>
<dbReference type="Proteomes" id="UP000647491">
    <property type="component" value="Unassembled WGS sequence"/>
</dbReference>
<keyword evidence="3" id="KW-1185">Reference proteome</keyword>
<name>A0ABR7NU79_9FIRM</name>
<comment type="caution">
    <text evidence="2">The sequence shown here is derived from an EMBL/GenBank/DDBJ whole genome shotgun (WGS) entry which is preliminary data.</text>
</comment>
<protein>
    <submittedName>
        <fullName evidence="2">Uncharacterized protein</fullName>
    </submittedName>
</protein>
<feature type="region of interest" description="Disordered" evidence="1">
    <location>
        <begin position="20"/>
        <end position="57"/>
    </location>
</feature>
<reference evidence="2 3" key="1">
    <citation type="submission" date="2020-08" db="EMBL/GenBank/DDBJ databases">
        <title>Genome public.</title>
        <authorList>
            <person name="Liu C."/>
            <person name="Sun Q."/>
        </authorList>
    </citation>
    <scope>NUCLEOTIDE SEQUENCE [LARGE SCALE GENOMIC DNA]</scope>
    <source>
        <strain evidence="2 3">BX10</strain>
    </source>
</reference>